<feature type="transmembrane region" description="Helical" evidence="11">
    <location>
        <begin position="483"/>
        <end position="500"/>
    </location>
</feature>
<dbReference type="InterPro" id="IPR006182">
    <property type="entry name" value="FliF_N_dom"/>
</dbReference>
<evidence type="ECO:0000256" key="11">
    <source>
        <dbReference type="SAM" id="Phobius"/>
    </source>
</evidence>
<evidence type="ECO:0000256" key="2">
    <source>
        <dbReference type="ARBA" id="ARBA00004651"/>
    </source>
</evidence>
<keyword evidence="14" id="KW-0966">Cell projection</keyword>
<feature type="domain" description="Flagellar M-ring N-terminal" evidence="12">
    <location>
        <begin position="45"/>
        <end position="218"/>
    </location>
</feature>
<sequence>MSQTAQLLNKLPGYDTIRALPKVALIGLGAALIALIVALLMWSRGPTFQVLFSNLDDRDGGAIVSALGQMNVPYQFNNTGTAILVPQDRVHDVRMQMASQGLPRSGNAGFELLDQSRFGASQFTEQVTYQRALEGELANSIKAVHSVKEARVHLAMPRETLFVRDRQSPTASVVLSLYPGRDLSEGQVSAISWLISSSVPNLNADKVSIIDQNGRLLTAPTGEMGADNQQRNFVNDIEYRAVQRILTLLNPLVGAGNVRAQVTADVDFSRREHTSEVYKPNQQPGQAAVRSQQSSSSLQRNPQQPQGVPGALSNQVPANATANLVNPPAAPNQPQQPTAPAVDPAANGAAQTANAATAAVSNDPSLVSLAEQARLLQNTGNARNDSTVNYEVDRTISHVKGPIGQLSRLSVAVVVNYRSTDKDNLPLDQAELDKISDLVKQAVGYSTERGDSLSVVNGQFNEQGDVDTPFWKNPEYRELAMELVKYLVFAFILFMAWRIVINPIIQGLIQAKGVADARVERQKEDAAREHAAEQRAAEMSRYEENLNTARTMAHDDPRAVAMVLRSWLNKDEKNANG</sequence>
<accession>A0A8H9IR50</accession>
<evidence type="ECO:0000256" key="10">
    <source>
        <dbReference type="SAM" id="MobiDB-lite"/>
    </source>
</evidence>
<feature type="region of interest" description="Disordered" evidence="10">
    <location>
        <begin position="271"/>
        <end position="350"/>
    </location>
</feature>
<evidence type="ECO:0000256" key="5">
    <source>
        <dbReference type="ARBA" id="ARBA00022692"/>
    </source>
</evidence>
<keyword evidence="15" id="KW-1185">Reference proteome</keyword>
<comment type="caution">
    <text evidence="14">The sequence shown here is derived from an EMBL/GenBank/DDBJ whole genome shotgun (WGS) entry which is preliminary data.</text>
</comment>
<dbReference type="PANTHER" id="PTHR30046">
    <property type="entry name" value="FLAGELLAR M-RING PROTEIN"/>
    <property type="match status" value="1"/>
</dbReference>
<dbReference type="Pfam" id="PF08345">
    <property type="entry name" value="YscJ_FliF_C"/>
    <property type="match status" value="1"/>
</dbReference>
<proteinExistence type="inferred from homology"/>
<keyword evidence="14" id="KW-0282">Flagellum</keyword>
<dbReference type="Gene3D" id="3.30.300.30">
    <property type="match status" value="1"/>
</dbReference>
<keyword evidence="8 9" id="KW-0975">Bacterial flagellum</keyword>
<dbReference type="InterPro" id="IPR045851">
    <property type="entry name" value="AMP-bd_C_sf"/>
</dbReference>
<evidence type="ECO:0000256" key="6">
    <source>
        <dbReference type="ARBA" id="ARBA00022989"/>
    </source>
</evidence>
<evidence type="ECO:0000256" key="3">
    <source>
        <dbReference type="ARBA" id="ARBA00007971"/>
    </source>
</evidence>
<dbReference type="EMBL" id="BMZN01000004">
    <property type="protein sequence ID" value="GHC55016.1"/>
    <property type="molecule type" value="Genomic_DNA"/>
</dbReference>
<dbReference type="InterPro" id="IPR043427">
    <property type="entry name" value="YscJ/FliF"/>
</dbReference>
<dbReference type="Pfam" id="PF01514">
    <property type="entry name" value="YscJ_FliF"/>
    <property type="match status" value="1"/>
</dbReference>
<comment type="similarity">
    <text evidence="3 9">Belongs to the FliF family.</text>
</comment>
<organism evidence="14 15">
    <name type="scientific">Alcaligenes pakistanensis</name>
    <dbReference type="NCBI Taxonomy" id="1482717"/>
    <lineage>
        <taxon>Bacteria</taxon>
        <taxon>Pseudomonadati</taxon>
        <taxon>Pseudomonadota</taxon>
        <taxon>Betaproteobacteria</taxon>
        <taxon>Burkholderiales</taxon>
        <taxon>Alcaligenaceae</taxon>
        <taxon>Alcaligenes</taxon>
    </lineage>
</organism>
<feature type="transmembrane region" description="Helical" evidence="11">
    <location>
        <begin position="20"/>
        <end position="42"/>
    </location>
</feature>
<protein>
    <recommendedName>
        <fullName evidence="9">Flagellar M-ring protein</fullName>
    </recommendedName>
</protein>
<evidence type="ECO:0000256" key="1">
    <source>
        <dbReference type="ARBA" id="ARBA00004117"/>
    </source>
</evidence>
<dbReference type="PRINTS" id="PR01009">
    <property type="entry name" value="FLGMRINGFLIF"/>
</dbReference>
<dbReference type="AlphaFoldDB" id="A0A8H9IR50"/>
<dbReference type="RefSeq" id="WP_189393360.1">
    <property type="nucleotide sequence ID" value="NZ_BMZN01000004.1"/>
</dbReference>
<reference evidence="15" key="1">
    <citation type="journal article" date="2019" name="Int. J. Syst. Evol. Microbiol.">
        <title>The Global Catalogue of Microorganisms (GCM) 10K type strain sequencing project: providing services to taxonomists for standard genome sequencing and annotation.</title>
        <authorList>
            <consortium name="The Broad Institute Genomics Platform"/>
            <consortium name="The Broad Institute Genome Sequencing Center for Infectious Disease"/>
            <person name="Wu L."/>
            <person name="Ma J."/>
        </authorList>
    </citation>
    <scope>NUCLEOTIDE SEQUENCE [LARGE SCALE GENOMIC DNA]</scope>
    <source>
        <strain evidence="15">KCTC 42083</strain>
    </source>
</reference>
<evidence type="ECO:0000313" key="15">
    <source>
        <dbReference type="Proteomes" id="UP000608923"/>
    </source>
</evidence>
<evidence type="ECO:0000256" key="8">
    <source>
        <dbReference type="ARBA" id="ARBA00023143"/>
    </source>
</evidence>
<feature type="domain" description="Flagellar M-ring C-terminal" evidence="13">
    <location>
        <begin position="249"/>
        <end position="460"/>
    </location>
</feature>
<dbReference type="NCBIfam" id="TIGR00206">
    <property type="entry name" value="fliF"/>
    <property type="match status" value="1"/>
</dbReference>
<dbReference type="GO" id="GO:0071973">
    <property type="term" value="P:bacterial-type flagellum-dependent cell motility"/>
    <property type="evidence" value="ECO:0007669"/>
    <property type="project" value="InterPro"/>
</dbReference>
<comment type="function">
    <text evidence="9">The M ring may be actively involved in energy transduction.</text>
</comment>
<keyword evidence="4" id="KW-1003">Cell membrane</keyword>
<dbReference type="GO" id="GO:0003774">
    <property type="term" value="F:cytoskeletal motor activity"/>
    <property type="evidence" value="ECO:0007669"/>
    <property type="project" value="InterPro"/>
</dbReference>
<evidence type="ECO:0000256" key="7">
    <source>
        <dbReference type="ARBA" id="ARBA00023136"/>
    </source>
</evidence>
<gene>
    <name evidence="14" type="primary">fliF</name>
    <name evidence="14" type="ORF">GCM10010096_29810</name>
</gene>
<dbReference type="GO" id="GO:0005886">
    <property type="term" value="C:plasma membrane"/>
    <property type="evidence" value="ECO:0007669"/>
    <property type="project" value="UniProtKB-SubCell"/>
</dbReference>
<evidence type="ECO:0000256" key="9">
    <source>
        <dbReference type="PIRNR" id="PIRNR004862"/>
    </source>
</evidence>
<evidence type="ECO:0000259" key="12">
    <source>
        <dbReference type="Pfam" id="PF01514"/>
    </source>
</evidence>
<feature type="compositionally biased region" description="Low complexity" evidence="10">
    <location>
        <begin position="290"/>
        <end position="306"/>
    </location>
</feature>
<dbReference type="PIRSF" id="PIRSF004862">
    <property type="entry name" value="FliF"/>
    <property type="match status" value="1"/>
</dbReference>
<feature type="compositionally biased region" description="Low complexity" evidence="10">
    <location>
        <begin position="316"/>
        <end position="350"/>
    </location>
</feature>
<comment type="subcellular location">
    <subcellularLocation>
        <location evidence="1 9">Bacterial flagellum basal body</location>
    </subcellularLocation>
    <subcellularLocation>
        <location evidence="2">Cell membrane</location>
        <topology evidence="2">Multi-pass membrane protein</topology>
    </subcellularLocation>
</comment>
<dbReference type="InterPro" id="IPR000067">
    <property type="entry name" value="FlgMring_FliF"/>
</dbReference>
<evidence type="ECO:0000256" key="4">
    <source>
        <dbReference type="ARBA" id="ARBA00022475"/>
    </source>
</evidence>
<keyword evidence="14" id="KW-0969">Cilium</keyword>
<dbReference type="PANTHER" id="PTHR30046:SF0">
    <property type="entry name" value="FLAGELLAR M-RING PROTEIN"/>
    <property type="match status" value="1"/>
</dbReference>
<keyword evidence="5 11" id="KW-0812">Transmembrane</keyword>
<evidence type="ECO:0000313" key="14">
    <source>
        <dbReference type="EMBL" id="GHC55016.1"/>
    </source>
</evidence>
<keyword evidence="7 11" id="KW-0472">Membrane</keyword>
<dbReference type="Proteomes" id="UP000608923">
    <property type="component" value="Unassembled WGS sequence"/>
</dbReference>
<dbReference type="GO" id="GO:0009431">
    <property type="term" value="C:bacterial-type flagellum basal body, MS ring"/>
    <property type="evidence" value="ECO:0007669"/>
    <property type="project" value="InterPro"/>
</dbReference>
<evidence type="ECO:0000259" key="13">
    <source>
        <dbReference type="Pfam" id="PF08345"/>
    </source>
</evidence>
<keyword evidence="6 11" id="KW-1133">Transmembrane helix</keyword>
<dbReference type="InterPro" id="IPR013556">
    <property type="entry name" value="Flag_M-ring_C"/>
</dbReference>
<name>A0A8H9IR50_9BURK</name>